<evidence type="ECO:0000256" key="1">
    <source>
        <dbReference type="SAM" id="Phobius"/>
    </source>
</evidence>
<keyword evidence="1" id="KW-0812">Transmembrane</keyword>
<accession>A0ABV0QKI4</accession>
<comment type="caution">
    <text evidence="2">The sequence shown here is derived from an EMBL/GenBank/DDBJ whole genome shotgun (WGS) entry which is preliminary data.</text>
</comment>
<dbReference type="EMBL" id="JAHRIN010016841">
    <property type="protein sequence ID" value="MEQ2196339.1"/>
    <property type="molecule type" value="Genomic_DNA"/>
</dbReference>
<keyword evidence="1" id="KW-0472">Membrane</keyword>
<organism evidence="2 3">
    <name type="scientific">Xenoophorus captivus</name>
    <dbReference type="NCBI Taxonomy" id="1517983"/>
    <lineage>
        <taxon>Eukaryota</taxon>
        <taxon>Metazoa</taxon>
        <taxon>Chordata</taxon>
        <taxon>Craniata</taxon>
        <taxon>Vertebrata</taxon>
        <taxon>Euteleostomi</taxon>
        <taxon>Actinopterygii</taxon>
        <taxon>Neopterygii</taxon>
        <taxon>Teleostei</taxon>
        <taxon>Neoteleostei</taxon>
        <taxon>Acanthomorphata</taxon>
        <taxon>Ovalentaria</taxon>
        <taxon>Atherinomorphae</taxon>
        <taxon>Cyprinodontiformes</taxon>
        <taxon>Goodeidae</taxon>
        <taxon>Xenoophorus</taxon>
    </lineage>
</organism>
<evidence type="ECO:0000313" key="2">
    <source>
        <dbReference type="EMBL" id="MEQ2196339.1"/>
    </source>
</evidence>
<evidence type="ECO:0000313" key="3">
    <source>
        <dbReference type="Proteomes" id="UP001434883"/>
    </source>
</evidence>
<name>A0ABV0QKI4_9TELE</name>
<feature type="transmembrane region" description="Helical" evidence="1">
    <location>
        <begin position="58"/>
        <end position="79"/>
    </location>
</feature>
<gene>
    <name evidence="2" type="ORF">XENOCAPTIV_017126</name>
</gene>
<keyword evidence="3" id="KW-1185">Reference proteome</keyword>
<sequence>MVVCPEEMESSCIAMSHLQEDDSPTWSPERRSLFHLILRPVHIFFCLPVKVFNQSSDFEACCLVLLLVVGFFCHILSLLGTKAATGHKKNNIENRWEQITKHKEVQIILHLC</sequence>
<protein>
    <submittedName>
        <fullName evidence="2">Uncharacterized protein</fullName>
    </submittedName>
</protein>
<reference evidence="2 3" key="1">
    <citation type="submission" date="2021-06" db="EMBL/GenBank/DDBJ databases">
        <authorList>
            <person name="Palmer J.M."/>
        </authorList>
    </citation>
    <scope>NUCLEOTIDE SEQUENCE [LARGE SCALE GENOMIC DNA]</scope>
    <source>
        <strain evidence="2 3">XC_2019</strain>
        <tissue evidence="2">Muscle</tissue>
    </source>
</reference>
<dbReference type="Proteomes" id="UP001434883">
    <property type="component" value="Unassembled WGS sequence"/>
</dbReference>
<proteinExistence type="predicted"/>
<keyword evidence="1" id="KW-1133">Transmembrane helix</keyword>